<dbReference type="GeneID" id="300579135"/>
<comment type="caution">
    <text evidence="1">The sequence shown here is derived from an EMBL/GenBank/DDBJ whole genome shotgun (WGS) entry which is preliminary data.</text>
</comment>
<dbReference type="Proteomes" id="UP001642720">
    <property type="component" value="Unassembled WGS sequence"/>
</dbReference>
<dbReference type="EMBL" id="PPTA01000010">
    <property type="protein sequence ID" value="TFB00743.1"/>
    <property type="molecule type" value="Genomic_DNA"/>
</dbReference>
<reference evidence="1 2" key="1">
    <citation type="submission" date="2018-01" db="EMBL/GenBank/DDBJ databases">
        <title>Genome characterization of the sugarcane-associated fungus Trichoderma ghanense CCMA-1212 and their application in lignocelulose bioconversion.</title>
        <authorList>
            <person name="Steindorff A.S."/>
            <person name="Mendes T.D."/>
            <person name="Vilela E.S.D."/>
            <person name="Rodrigues D.S."/>
            <person name="Formighieri E.F."/>
            <person name="Melo I.S."/>
            <person name="Favaro L.C.L."/>
        </authorList>
    </citation>
    <scope>NUCLEOTIDE SEQUENCE [LARGE SCALE GENOMIC DNA]</scope>
    <source>
        <strain evidence="1 2">CCMA-1212</strain>
    </source>
</reference>
<name>A0ABY2GXQ5_9HYPO</name>
<protein>
    <submittedName>
        <fullName evidence="1">Uncharacterized protein</fullName>
    </submittedName>
</protein>
<organism evidence="1 2">
    <name type="scientific">Trichoderma ghanense</name>
    <dbReference type="NCBI Taxonomy" id="65468"/>
    <lineage>
        <taxon>Eukaryota</taxon>
        <taxon>Fungi</taxon>
        <taxon>Dikarya</taxon>
        <taxon>Ascomycota</taxon>
        <taxon>Pezizomycotina</taxon>
        <taxon>Sordariomycetes</taxon>
        <taxon>Hypocreomycetidae</taxon>
        <taxon>Hypocreales</taxon>
        <taxon>Hypocreaceae</taxon>
        <taxon>Trichoderma</taxon>
    </lineage>
</organism>
<gene>
    <name evidence="1" type="ORF">CCMA1212_007518</name>
</gene>
<proteinExistence type="predicted"/>
<accession>A0ABY2GXQ5</accession>
<keyword evidence="2" id="KW-1185">Reference proteome</keyword>
<evidence type="ECO:0000313" key="1">
    <source>
        <dbReference type="EMBL" id="TFB00743.1"/>
    </source>
</evidence>
<evidence type="ECO:0000313" key="2">
    <source>
        <dbReference type="Proteomes" id="UP001642720"/>
    </source>
</evidence>
<sequence>MVVWSAAVIVVDIRLDLYDWPEEKLRLTQMQGKPLDTKAFTRNLPSLTLPHHGANMQFGARQLAVPPPAKVHPPVGFNLTNRWGPSQSVPSIGE</sequence>
<dbReference type="RefSeq" id="XP_073556944.1">
    <property type="nucleotide sequence ID" value="XM_073704685.1"/>
</dbReference>